<feature type="compositionally biased region" description="Basic and acidic residues" evidence="2">
    <location>
        <begin position="1"/>
        <end position="12"/>
    </location>
</feature>
<evidence type="ECO:0000256" key="2">
    <source>
        <dbReference type="SAM" id="MobiDB-lite"/>
    </source>
</evidence>
<dbReference type="AlphaFoldDB" id="A0A176WLH2"/>
<gene>
    <name evidence="3" type="ORF">AXG93_3037s1120</name>
</gene>
<evidence type="ECO:0000313" key="4">
    <source>
        <dbReference type="Proteomes" id="UP000077202"/>
    </source>
</evidence>
<keyword evidence="1" id="KW-0175">Coiled coil</keyword>
<feature type="coiled-coil region" evidence="1">
    <location>
        <begin position="184"/>
        <end position="238"/>
    </location>
</feature>
<feature type="region of interest" description="Disordered" evidence="2">
    <location>
        <begin position="1"/>
        <end position="31"/>
    </location>
</feature>
<dbReference type="Proteomes" id="UP000077202">
    <property type="component" value="Unassembled WGS sequence"/>
</dbReference>
<proteinExistence type="predicted"/>
<keyword evidence="4" id="KW-1185">Reference proteome</keyword>
<feature type="compositionally biased region" description="Basic and acidic residues" evidence="2">
    <location>
        <begin position="20"/>
        <end position="31"/>
    </location>
</feature>
<dbReference type="EMBL" id="LVLJ01000477">
    <property type="protein sequence ID" value="OAE33889.1"/>
    <property type="molecule type" value="Genomic_DNA"/>
</dbReference>
<name>A0A176WLH2_MARPO</name>
<comment type="caution">
    <text evidence="3">The sequence shown here is derived from an EMBL/GenBank/DDBJ whole genome shotgun (WGS) entry which is preliminary data.</text>
</comment>
<accession>A0A176WLH2</accession>
<evidence type="ECO:0000256" key="1">
    <source>
        <dbReference type="SAM" id="Coils"/>
    </source>
</evidence>
<protein>
    <submittedName>
        <fullName evidence="3">Uncharacterized protein</fullName>
    </submittedName>
</protein>
<organism evidence="3 4">
    <name type="scientific">Marchantia polymorpha subsp. ruderalis</name>
    <dbReference type="NCBI Taxonomy" id="1480154"/>
    <lineage>
        <taxon>Eukaryota</taxon>
        <taxon>Viridiplantae</taxon>
        <taxon>Streptophyta</taxon>
        <taxon>Embryophyta</taxon>
        <taxon>Marchantiophyta</taxon>
        <taxon>Marchantiopsida</taxon>
        <taxon>Marchantiidae</taxon>
        <taxon>Marchantiales</taxon>
        <taxon>Marchantiaceae</taxon>
        <taxon>Marchantia</taxon>
    </lineage>
</organism>
<reference evidence="3" key="1">
    <citation type="submission" date="2016-03" db="EMBL/GenBank/DDBJ databases">
        <title>Mechanisms controlling the formation of the plant cell surface in tip-growing cells are functionally conserved among land plants.</title>
        <authorList>
            <person name="Honkanen S."/>
            <person name="Jones V.A."/>
            <person name="Morieri G."/>
            <person name="Champion C."/>
            <person name="Hetherington A.J."/>
            <person name="Kelly S."/>
            <person name="Saint-Marcoux D."/>
            <person name="Proust H."/>
            <person name="Prescott H."/>
            <person name="Dolan L."/>
        </authorList>
    </citation>
    <scope>NUCLEOTIDE SEQUENCE [LARGE SCALE GENOMIC DNA]</scope>
    <source>
        <tissue evidence="3">Whole gametophyte</tissue>
    </source>
</reference>
<evidence type="ECO:0000313" key="3">
    <source>
        <dbReference type="EMBL" id="OAE33889.1"/>
    </source>
</evidence>
<sequence>MSSRATRKEKSKAIMTKEVPPVRDKVSSADIRMKAPLERPVEVLAVSSDTKEDSMAVEKVAERVVEDVVLPLLRYLNPKRGKYAETTTNESYVELVRNRTQAKVAATSVAAAKERQTQETEAKYEVLRKRLVEEVEKWRYSEKTCEGFREDIENVKCVTVDLRRLEASRIAYNAKSRRFDELTVASEKKEHEHAAELAEKMKDQAECEAARISDLELIEKLESQCSELRSQRTQAEEQLCDIEMRLSQAKRRTDS</sequence>